<name>A0A0V0GNZ1_SOLCH</name>
<dbReference type="EMBL" id="GEDG01034464">
    <property type="protein sequence ID" value="JAP09720.1"/>
    <property type="molecule type" value="Transcribed_RNA"/>
</dbReference>
<evidence type="ECO:0000313" key="2">
    <source>
        <dbReference type="EMBL" id="JAP09720.1"/>
    </source>
</evidence>
<proteinExistence type="predicted"/>
<protein>
    <submittedName>
        <fullName evidence="2">Putative ovule protein</fullName>
    </submittedName>
</protein>
<evidence type="ECO:0000256" key="1">
    <source>
        <dbReference type="SAM" id="Phobius"/>
    </source>
</evidence>
<dbReference type="AlphaFoldDB" id="A0A0V0GNZ1"/>
<keyword evidence="1" id="KW-1133">Transmembrane helix</keyword>
<reference evidence="2" key="1">
    <citation type="submission" date="2015-12" db="EMBL/GenBank/DDBJ databases">
        <title>Gene expression during late stages of embryo sac development: a critical building block for successful pollen-pistil interactions.</title>
        <authorList>
            <person name="Liu Y."/>
            <person name="Joly V."/>
            <person name="Sabar M."/>
            <person name="Matton D.P."/>
        </authorList>
    </citation>
    <scope>NUCLEOTIDE SEQUENCE</scope>
</reference>
<keyword evidence="1" id="KW-0472">Membrane</keyword>
<organism evidence="2">
    <name type="scientific">Solanum chacoense</name>
    <name type="common">Chaco potato</name>
    <dbReference type="NCBI Taxonomy" id="4108"/>
    <lineage>
        <taxon>Eukaryota</taxon>
        <taxon>Viridiplantae</taxon>
        <taxon>Streptophyta</taxon>
        <taxon>Embryophyta</taxon>
        <taxon>Tracheophyta</taxon>
        <taxon>Spermatophyta</taxon>
        <taxon>Magnoliopsida</taxon>
        <taxon>eudicotyledons</taxon>
        <taxon>Gunneridae</taxon>
        <taxon>Pentapetalae</taxon>
        <taxon>asterids</taxon>
        <taxon>lamiids</taxon>
        <taxon>Solanales</taxon>
        <taxon>Solanaceae</taxon>
        <taxon>Solanoideae</taxon>
        <taxon>Solaneae</taxon>
        <taxon>Solanum</taxon>
    </lineage>
</organism>
<accession>A0A0V0GNZ1</accession>
<feature type="transmembrane region" description="Helical" evidence="1">
    <location>
        <begin position="34"/>
        <end position="52"/>
    </location>
</feature>
<sequence length="77" mass="8997">MQASIFTHVTPIQCAISSSITLSPWFMDPRHLKLHFLGMIYVLIFTPTYVSFVTSLNLHSKYFVLVMLYLKLLDFRI</sequence>
<keyword evidence="1" id="KW-0812">Transmembrane</keyword>